<feature type="region of interest" description="Disordered" evidence="1">
    <location>
        <begin position="39"/>
        <end position="79"/>
    </location>
</feature>
<evidence type="ECO:0000256" key="1">
    <source>
        <dbReference type="SAM" id="MobiDB-lite"/>
    </source>
</evidence>
<name>A0A2B7ZKQ4_9EURO</name>
<feature type="compositionally biased region" description="Basic and acidic residues" evidence="1">
    <location>
        <begin position="327"/>
        <end position="343"/>
    </location>
</feature>
<dbReference type="VEuPathDB" id="FungiDB:EMCG_00651"/>
<evidence type="ECO:0000313" key="2">
    <source>
        <dbReference type="EMBL" id="PGH33763.1"/>
    </source>
</evidence>
<sequence>MFEEFSFSSPRREDRGTLKPKPNEDMVVACDSNLISPLSSRCPSPVPFRRSSKDHPLFSRHSRQTSKLGPAPTSIPYNYSDRHRLSIGTLTKKLNAQSLDNDASSDSDEGPTLPITPPRSAHTDMPSIWLENEPLSPPYREQDGNSSWTGPSPTSTPRFTDSRRPSLSRANNQLYSTHYTPINTQDQEQFSSLRQHRENLSLLQCNAKTVAETVRIALLLEENDRLCFNEIDGDRHPSSLAHLPTSRKRTSFNNNHSQKSTHRSFTEPTLKSKLSMSNISKVEKSRHFPQNSSNSGGFRRAGKSPQGLRRRSLVLAAVTAMAEAEAARQQKRDCGVEDTRTENPRTWSSDEALNPPSARLKHFTSTNSQ</sequence>
<feature type="region of interest" description="Disordered" evidence="1">
    <location>
        <begin position="1"/>
        <end position="24"/>
    </location>
</feature>
<keyword evidence="3" id="KW-1185">Reference proteome</keyword>
<reference evidence="2 3" key="1">
    <citation type="submission" date="2017-10" db="EMBL/GenBank/DDBJ databases">
        <title>Comparative genomics in systemic dimorphic fungi from Ajellomycetaceae.</title>
        <authorList>
            <person name="Munoz J.F."/>
            <person name="Mcewen J.G."/>
            <person name="Clay O.K."/>
            <person name="Cuomo C.A."/>
        </authorList>
    </citation>
    <scope>NUCLEOTIDE SEQUENCE [LARGE SCALE GENOMIC DNA]</scope>
    <source>
        <strain evidence="2 3">UAMH4076</strain>
    </source>
</reference>
<comment type="caution">
    <text evidence="2">The sequence shown here is derived from an EMBL/GenBank/DDBJ whole genome shotgun (WGS) entry which is preliminary data.</text>
</comment>
<feature type="compositionally biased region" description="Low complexity" evidence="1">
    <location>
        <begin position="146"/>
        <end position="157"/>
    </location>
</feature>
<dbReference type="EMBL" id="PDND01000055">
    <property type="protein sequence ID" value="PGH33763.1"/>
    <property type="molecule type" value="Genomic_DNA"/>
</dbReference>
<organism evidence="2 3">
    <name type="scientific">[Emmonsia] crescens</name>
    <dbReference type="NCBI Taxonomy" id="73230"/>
    <lineage>
        <taxon>Eukaryota</taxon>
        <taxon>Fungi</taxon>
        <taxon>Dikarya</taxon>
        <taxon>Ascomycota</taxon>
        <taxon>Pezizomycotina</taxon>
        <taxon>Eurotiomycetes</taxon>
        <taxon>Eurotiomycetidae</taxon>
        <taxon>Onygenales</taxon>
        <taxon>Ajellomycetaceae</taxon>
        <taxon>Emergomyces</taxon>
    </lineage>
</organism>
<feature type="compositionally biased region" description="Polar residues" evidence="1">
    <location>
        <begin position="266"/>
        <end position="280"/>
    </location>
</feature>
<protein>
    <submittedName>
        <fullName evidence="2">Uncharacterized protein</fullName>
    </submittedName>
</protein>
<feature type="region of interest" description="Disordered" evidence="1">
    <location>
        <begin position="98"/>
        <end position="166"/>
    </location>
</feature>
<dbReference type="Proteomes" id="UP000226031">
    <property type="component" value="Unassembled WGS sequence"/>
</dbReference>
<feature type="region of interest" description="Disordered" evidence="1">
    <location>
        <begin position="327"/>
        <end position="369"/>
    </location>
</feature>
<proteinExistence type="predicted"/>
<feature type="compositionally biased region" description="Basic and acidic residues" evidence="1">
    <location>
        <begin position="10"/>
        <end position="24"/>
    </location>
</feature>
<evidence type="ECO:0000313" key="3">
    <source>
        <dbReference type="Proteomes" id="UP000226031"/>
    </source>
</evidence>
<accession>A0A2B7ZKQ4</accession>
<dbReference type="AlphaFoldDB" id="A0A2B7ZKQ4"/>
<feature type="region of interest" description="Disordered" evidence="1">
    <location>
        <begin position="238"/>
        <end position="309"/>
    </location>
</feature>
<gene>
    <name evidence="2" type="ORF">GX50_03420</name>
</gene>